<evidence type="ECO:0000313" key="3">
    <source>
        <dbReference type="Proteomes" id="UP000663419"/>
    </source>
</evidence>
<protein>
    <submittedName>
        <fullName evidence="2">Uncharacterized protein</fullName>
    </submittedName>
</protein>
<name>A0A8A1LML9_AJEC8</name>
<dbReference type="Proteomes" id="UP000663419">
    <property type="component" value="Chromosome 3"/>
</dbReference>
<evidence type="ECO:0000256" key="1">
    <source>
        <dbReference type="SAM" id="Phobius"/>
    </source>
</evidence>
<sequence>MLKYLTHKRSLHSITFLQQSEKGSRVYQAVCPPSITKLLPVMKELASLNIKMAAPVNSSGRARRPSIFSFSQILSRPGTSSKFFSTIGVTMWPGESELTRIPSWPHSIARLLASWINAAFEALYAGEIKPLFAMRPLMLAIRTMEPWFLYAIICLATAWAVMKTPV</sequence>
<dbReference type="AlphaFoldDB" id="A0A8A1LML9"/>
<keyword evidence="1" id="KW-0812">Transmembrane</keyword>
<accession>A0A8A1LML9</accession>
<evidence type="ECO:0000313" key="2">
    <source>
        <dbReference type="EMBL" id="QSS53252.1"/>
    </source>
</evidence>
<keyword evidence="1" id="KW-0472">Membrane</keyword>
<dbReference type="EMBL" id="CP069104">
    <property type="protein sequence ID" value="QSS53252.1"/>
    <property type="molecule type" value="Genomic_DNA"/>
</dbReference>
<proteinExistence type="predicted"/>
<gene>
    <name evidence="2" type="ORF">I7I53_00450</name>
</gene>
<feature type="transmembrane region" description="Helical" evidence="1">
    <location>
        <begin position="144"/>
        <end position="162"/>
    </location>
</feature>
<reference evidence="2" key="1">
    <citation type="submission" date="2021-01" db="EMBL/GenBank/DDBJ databases">
        <title>Chromosome-level genome assembly of a human fungal pathogen reveals clustering of transcriptionally co-regulated genes.</title>
        <authorList>
            <person name="Voorhies M."/>
            <person name="Cohen S."/>
            <person name="Shea T.P."/>
            <person name="Petrus S."/>
            <person name="Munoz J.F."/>
            <person name="Poplawski S."/>
            <person name="Goldman W.E."/>
            <person name="Michael T."/>
            <person name="Cuomo C.A."/>
            <person name="Sil A."/>
            <person name="Beyhan S."/>
        </authorList>
    </citation>
    <scope>NUCLEOTIDE SEQUENCE</scope>
    <source>
        <strain evidence="2">H88</strain>
    </source>
</reference>
<dbReference type="VEuPathDB" id="FungiDB:I7I53_00450"/>
<keyword evidence="1" id="KW-1133">Transmembrane helix</keyword>
<organism evidence="2 3">
    <name type="scientific">Ajellomyces capsulatus (strain H88)</name>
    <name type="common">Darling's disease fungus</name>
    <name type="synonym">Histoplasma capsulatum</name>
    <dbReference type="NCBI Taxonomy" id="544711"/>
    <lineage>
        <taxon>Eukaryota</taxon>
        <taxon>Fungi</taxon>
        <taxon>Dikarya</taxon>
        <taxon>Ascomycota</taxon>
        <taxon>Pezizomycotina</taxon>
        <taxon>Eurotiomycetes</taxon>
        <taxon>Eurotiomycetidae</taxon>
        <taxon>Onygenales</taxon>
        <taxon>Ajellomycetaceae</taxon>
        <taxon>Histoplasma</taxon>
    </lineage>
</organism>